<comment type="similarity">
    <text evidence="1">Belongs to the UPF0065 (bug) family.</text>
</comment>
<evidence type="ECO:0000256" key="1">
    <source>
        <dbReference type="ARBA" id="ARBA00006987"/>
    </source>
</evidence>
<evidence type="ECO:0000313" key="3">
    <source>
        <dbReference type="Proteomes" id="UP001606099"/>
    </source>
</evidence>
<dbReference type="Proteomes" id="UP001606099">
    <property type="component" value="Unassembled WGS sequence"/>
</dbReference>
<dbReference type="Gene3D" id="3.40.190.10">
    <property type="entry name" value="Periplasmic binding protein-like II"/>
    <property type="match status" value="1"/>
</dbReference>
<organism evidence="2 3">
    <name type="scientific">Roseateles rivi</name>
    <dbReference type="NCBI Taxonomy" id="3299028"/>
    <lineage>
        <taxon>Bacteria</taxon>
        <taxon>Pseudomonadati</taxon>
        <taxon>Pseudomonadota</taxon>
        <taxon>Betaproteobacteria</taxon>
        <taxon>Burkholderiales</taxon>
        <taxon>Sphaerotilaceae</taxon>
        <taxon>Roseateles</taxon>
    </lineage>
</organism>
<sequence>MSARSPSRCLAAHLTRRTAVGGLLSAPFAGMAAAAREAAPPGWPARPLQLVVPWPAGGATDLALRVLAEEAARLLGQSVVVHNRPGASGTLVVPVLKSSPADGLTVGQLALPVLRHALMNKVPWDPLVDLSPILQVASTGFGLLVAANSPWRSVADMLAWARQHPGALMVGSNGVGTTPHLAMADLFKTQGLEYTHVPFKGTSEQMLALANGTLMAGVNSTGFAPWVEQGRLRLLAVFSAQRNPRWPQVPTMKELGYAQMVFNSPWGLVAPAGTPAGVVARLHEVFKAAMHTPRHLAELERFEQEPAYLDTEAYRQALLHARQQEQALLARMKLLAAP</sequence>
<evidence type="ECO:0000313" key="2">
    <source>
        <dbReference type="EMBL" id="MFG6447056.1"/>
    </source>
</evidence>
<keyword evidence="3" id="KW-1185">Reference proteome</keyword>
<gene>
    <name evidence="2" type="ORF">ACG0Z6_02230</name>
</gene>
<dbReference type="Gene3D" id="3.40.190.150">
    <property type="entry name" value="Bordetella uptake gene, domain 1"/>
    <property type="match status" value="1"/>
</dbReference>
<comment type="caution">
    <text evidence="2">The sequence shown here is derived from an EMBL/GenBank/DDBJ whole genome shotgun (WGS) entry which is preliminary data.</text>
</comment>
<dbReference type="PANTHER" id="PTHR42928">
    <property type="entry name" value="TRICARBOXYLATE-BINDING PROTEIN"/>
    <property type="match status" value="1"/>
</dbReference>
<dbReference type="PANTHER" id="PTHR42928:SF5">
    <property type="entry name" value="BLR1237 PROTEIN"/>
    <property type="match status" value="1"/>
</dbReference>
<dbReference type="RefSeq" id="WP_394458428.1">
    <property type="nucleotide sequence ID" value="NZ_JBIGHZ010000001.1"/>
</dbReference>
<dbReference type="CDD" id="cd07012">
    <property type="entry name" value="PBP2_Bug_TTT"/>
    <property type="match status" value="1"/>
</dbReference>
<dbReference type="EMBL" id="JBIGHZ010000001">
    <property type="protein sequence ID" value="MFG6447056.1"/>
    <property type="molecule type" value="Genomic_DNA"/>
</dbReference>
<dbReference type="InterPro" id="IPR042100">
    <property type="entry name" value="Bug_dom1"/>
</dbReference>
<dbReference type="Pfam" id="PF03401">
    <property type="entry name" value="TctC"/>
    <property type="match status" value="1"/>
</dbReference>
<dbReference type="InterPro" id="IPR005064">
    <property type="entry name" value="BUG"/>
</dbReference>
<accession>A0ABW7FRY0</accession>
<dbReference type="PIRSF" id="PIRSF017082">
    <property type="entry name" value="YflP"/>
    <property type="match status" value="1"/>
</dbReference>
<proteinExistence type="inferred from homology"/>
<protein>
    <submittedName>
        <fullName evidence="2">Tripartite tricarboxylate transporter substrate binding protein</fullName>
    </submittedName>
</protein>
<name>A0ABW7FRY0_9BURK</name>
<dbReference type="SUPFAM" id="SSF53850">
    <property type="entry name" value="Periplasmic binding protein-like II"/>
    <property type="match status" value="1"/>
</dbReference>
<reference evidence="2 3" key="1">
    <citation type="submission" date="2024-08" db="EMBL/GenBank/DDBJ databases">
        <authorList>
            <person name="Lu H."/>
        </authorList>
    </citation>
    <scope>NUCLEOTIDE SEQUENCE [LARGE SCALE GENOMIC DNA]</scope>
    <source>
        <strain evidence="2 3">BYS180W</strain>
    </source>
</reference>